<sequence length="91" mass="10342">MAYETNNFEVAEAGRPLHFVGLFHFATQYHRRHSFSILHRYWNGKFGVSSANSVARPGPARNWLPQLVLPSLTPLPMRAFTTGDQAIVWTT</sequence>
<accession>A0ABD3QVM8</accession>
<dbReference type="EMBL" id="JALLAZ020000124">
    <property type="protein sequence ID" value="KAL3803066.1"/>
    <property type="molecule type" value="Genomic_DNA"/>
</dbReference>
<reference evidence="1 2" key="1">
    <citation type="submission" date="2024-10" db="EMBL/GenBank/DDBJ databases">
        <title>Updated reference genomes for cyclostephanoid diatoms.</title>
        <authorList>
            <person name="Roberts W.R."/>
            <person name="Alverson A.J."/>
        </authorList>
    </citation>
    <scope>NUCLEOTIDE SEQUENCE [LARGE SCALE GENOMIC DNA]</scope>
    <source>
        <strain evidence="1 2">AJA276-08</strain>
    </source>
</reference>
<dbReference type="Proteomes" id="UP001530315">
    <property type="component" value="Unassembled WGS sequence"/>
</dbReference>
<gene>
    <name evidence="1" type="ORF">ACHAW5_009476</name>
</gene>
<evidence type="ECO:0000313" key="1">
    <source>
        <dbReference type="EMBL" id="KAL3803066.1"/>
    </source>
</evidence>
<keyword evidence="2" id="KW-1185">Reference proteome</keyword>
<proteinExistence type="predicted"/>
<organism evidence="1 2">
    <name type="scientific">Stephanodiscus triporus</name>
    <dbReference type="NCBI Taxonomy" id="2934178"/>
    <lineage>
        <taxon>Eukaryota</taxon>
        <taxon>Sar</taxon>
        <taxon>Stramenopiles</taxon>
        <taxon>Ochrophyta</taxon>
        <taxon>Bacillariophyta</taxon>
        <taxon>Coscinodiscophyceae</taxon>
        <taxon>Thalassiosirophycidae</taxon>
        <taxon>Stephanodiscales</taxon>
        <taxon>Stephanodiscaceae</taxon>
        <taxon>Stephanodiscus</taxon>
    </lineage>
</organism>
<comment type="caution">
    <text evidence="1">The sequence shown here is derived from an EMBL/GenBank/DDBJ whole genome shotgun (WGS) entry which is preliminary data.</text>
</comment>
<dbReference type="AlphaFoldDB" id="A0ABD3QVM8"/>
<protein>
    <submittedName>
        <fullName evidence="1">Uncharacterized protein</fullName>
    </submittedName>
</protein>
<name>A0ABD3QVM8_9STRA</name>
<evidence type="ECO:0000313" key="2">
    <source>
        <dbReference type="Proteomes" id="UP001530315"/>
    </source>
</evidence>